<evidence type="ECO:0000313" key="2">
    <source>
        <dbReference type="Proteomes" id="UP000288216"/>
    </source>
</evidence>
<gene>
    <name evidence="1" type="ORF">scyTo_0023223</name>
</gene>
<protein>
    <submittedName>
        <fullName evidence="1">Uncharacterized protein</fullName>
    </submittedName>
</protein>
<sequence length="57" mass="6539">EKTPWDGRTGTSKGLIFQFQQIQTSREVWLRAESQGTEFGLENQRGARNPQPARFCV</sequence>
<dbReference type="EMBL" id="BFAA01027373">
    <property type="protein sequence ID" value="GCB80735.1"/>
    <property type="molecule type" value="Genomic_DNA"/>
</dbReference>
<name>A0A401Q5V2_SCYTO</name>
<keyword evidence="2" id="KW-1185">Reference proteome</keyword>
<dbReference type="Proteomes" id="UP000288216">
    <property type="component" value="Unassembled WGS sequence"/>
</dbReference>
<feature type="non-terminal residue" evidence="1">
    <location>
        <position position="1"/>
    </location>
</feature>
<dbReference type="AlphaFoldDB" id="A0A401Q5V2"/>
<accession>A0A401Q5V2</accession>
<reference evidence="1 2" key="1">
    <citation type="journal article" date="2018" name="Nat. Ecol. Evol.">
        <title>Shark genomes provide insights into elasmobranch evolution and the origin of vertebrates.</title>
        <authorList>
            <person name="Hara Y"/>
            <person name="Yamaguchi K"/>
            <person name="Onimaru K"/>
            <person name="Kadota M"/>
            <person name="Koyanagi M"/>
            <person name="Keeley SD"/>
            <person name="Tatsumi K"/>
            <person name="Tanaka K"/>
            <person name="Motone F"/>
            <person name="Kageyama Y"/>
            <person name="Nozu R"/>
            <person name="Adachi N"/>
            <person name="Nishimura O"/>
            <person name="Nakagawa R"/>
            <person name="Tanegashima C"/>
            <person name="Kiyatake I"/>
            <person name="Matsumoto R"/>
            <person name="Murakumo K"/>
            <person name="Nishida K"/>
            <person name="Terakita A"/>
            <person name="Kuratani S"/>
            <person name="Sato K"/>
            <person name="Hyodo S Kuraku.S."/>
        </authorList>
    </citation>
    <scope>NUCLEOTIDE SEQUENCE [LARGE SCALE GENOMIC DNA]</scope>
</reference>
<organism evidence="1 2">
    <name type="scientific">Scyliorhinus torazame</name>
    <name type="common">Cloudy catshark</name>
    <name type="synonym">Catulus torazame</name>
    <dbReference type="NCBI Taxonomy" id="75743"/>
    <lineage>
        <taxon>Eukaryota</taxon>
        <taxon>Metazoa</taxon>
        <taxon>Chordata</taxon>
        <taxon>Craniata</taxon>
        <taxon>Vertebrata</taxon>
        <taxon>Chondrichthyes</taxon>
        <taxon>Elasmobranchii</taxon>
        <taxon>Galeomorphii</taxon>
        <taxon>Galeoidea</taxon>
        <taxon>Carcharhiniformes</taxon>
        <taxon>Scyliorhinidae</taxon>
        <taxon>Scyliorhinus</taxon>
    </lineage>
</organism>
<comment type="caution">
    <text evidence="1">The sequence shown here is derived from an EMBL/GenBank/DDBJ whole genome shotgun (WGS) entry which is preliminary data.</text>
</comment>
<evidence type="ECO:0000313" key="1">
    <source>
        <dbReference type="EMBL" id="GCB80735.1"/>
    </source>
</evidence>
<proteinExistence type="predicted"/>